<evidence type="ECO:0000313" key="3">
    <source>
        <dbReference type="Proteomes" id="UP000019681"/>
    </source>
</evidence>
<dbReference type="OrthoDB" id="1911694at2"/>
<dbReference type="RefSeq" id="WP_035380852.1">
    <property type="nucleotide sequence ID" value="NZ_AZQP01000038.1"/>
</dbReference>
<dbReference type="Proteomes" id="UP000019681">
    <property type="component" value="Unassembled WGS sequence"/>
</dbReference>
<keyword evidence="3" id="KW-1185">Reference proteome</keyword>
<sequence length="95" mass="11089">MQQEWDDIDELIKNSFEDFKITSDYNERLRDKAKIKVNKVGKPIIGYSLITAGILLMFLYTSDIQLKIIDAQIKFRSEFATVENILKIDKIFLGE</sequence>
<organism evidence="2 3">
    <name type="scientific">Fervidicella metallireducens AeB</name>
    <dbReference type="NCBI Taxonomy" id="1403537"/>
    <lineage>
        <taxon>Bacteria</taxon>
        <taxon>Bacillati</taxon>
        <taxon>Bacillota</taxon>
        <taxon>Clostridia</taxon>
        <taxon>Eubacteriales</taxon>
        <taxon>Clostridiaceae</taxon>
        <taxon>Fervidicella</taxon>
    </lineage>
</organism>
<comment type="caution">
    <text evidence="2">The sequence shown here is derived from an EMBL/GenBank/DDBJ whole genome shotgun (WGS) entry which is preliminary data.</text>
</comment>
<dbReference type="STRING" id="1403537.Q428_11430"/>
<evidence type="ECO:0000313" key="2">
    <source>
        <dbReference type="EMBL" id="EYE87811.1"/>
    </source>
</evidence>
<reference evidence="2 3" key="1">
    <citation type="journal article" date="2014" name="Genome Announc.">
        <title>Draft Genome Sequence of Fervidicella metallireducens Strain AeBT, an Iron-Reducing Thermoanaerobe from the Great Artesian Basin.</title>
        <authorList>
            <person name="Patel B.K."/>
        </authorList>
    </citation>
    <scope>NUCLEOTIDE SEQUENCE [LARGE SCALE GENOMIC DNA]</scope>
    <source>
        <strain evidence="2 3">AeB</strain>
    </source>
</reference>
<keyword evidence="1" id="KW-1133">Transmembrane helix</keyword>
<keyword evidence="1" id="KW-0812">Transmembrane</keyword>
<protein>
    <submittedName>
        <fullName evidence="2">Uncharacterized protein</fullName>
    </submittedName>
</protein>
<dbReference type="EMBL" id="AZQP01000038">
    <property type="protein sequence ID" value="EYE87811.1"/>
    <property type="molecule type" value="Genomic_DNA"/>
</dbReference>
<accession>A0A017RT67</accession>
<proteinExistence type="predicted"/>
<gene>
    <name evidence="2" type="ORF">Q428_11430</name>
</gene>
<feature type="transmembrane region" description="Helical" evidence="1">
    <location>
        <begin position="44"/>
        <end position="61"/>
    </location>
</feature>
<dbReference type="AlphaFoldDB" id="A0A017RT67"/>
<evidence type="ECO:0000256" key="1">
    <source>
        <dbReference type="SAM" id="Phobius"/>
    </source>
</evidence>
<name>A0A017RT67_9CLOT</name>
<keyword evidence="1" id="KW-0472">Membrane</keyword>